<dbReference type="InterPro" id="IPR006311">
    <property type="entry name" value="TAT_signal"/>
</dbReference>
<keyword evidence="1" id="KW-0732">Signal</keyword>
<dbReference type="InterPro" id="IPR011050">
    <property type="entry name" value="Pectin_lyase_fold/virulence"/>
</dbReference>
<dbReference type="InterPro" id="IPR013425">
    <property type="entry name" value="Autotrns_rpt"/>
</dbReference>
<dbReference type="NCBIfam" id="TIGR02601">
    <property type="entry name" value="autotrns_rpt"/>
    <property type="match status" value="2"/>
</dbReference>
<reference evidence="2 3" key="1">
    <citation type="submission" date="2024-02" db="EMBL/GenBank/DDBJ databases">
        <title>Haloferula sargassicola NBRC 104335.</title>
        <authorList>
            <person name="Ichikawa N."/>
            <person name="Katano-Makiyama Y."/>
            <person name="Hidaka K."/>
        </authorList>
    </citation>
    <scope>NUCLEOTIDE SEQUENCE [LARGE SCALE GENOMIC DNA]</scope>
    <source>
        <strain evidence="2 3">NBRC 104335</strain>
    </source>
</reference>
<dbReference type="SUPFAM" id="SSF51126">
    <property type="entry name" value="Pectin lyase-like"/>
    <property type="match status" value="1"/>
</dbReference>
<proteinExistence type="predicted"/>
<dbReference type="Pfam" id="PF12951">
    <property type="entry name" value="PATR"/>
    <property type="match status" value="3"/>
</dbReference>
<evidence type="ECO:0000313" key="3">
    <source>
        <dbReference type="Proteomes" id="UP001476282"/>
    </source>
</evidence>
<evidence type="ECO:0000313" key="2">
    <source>
        <dbReference type="EMBL" id="GAA5482248.1"/>
    </source>
</evidence>
<keyword evidence="3" id="KW-1185">Reference proteome</keyword>
<organism evidence="2 3">
    <name type="scientific">Haloferula sargassicola</name>
    <dbReference type="NCBI Taxonomy" id="490096"/>
    <lineage>
        <taxon>Bacteria</taxon>
        <taxon>Pseudomonadati</taxon>
        <taxon>Verrucomicrobiota</taxon>
        <taxon>Verrucomicrobiia</taxon>
        <taxon>Verrucomicrobiales</taxon>
        <taxon>Verrucomicrobiaceae</taxon>
        <taxon>Haloferula</taxon>
    </lineage>
</organism>
<evidence type="ECO:0008006" key="4">
    <source>
        <dbReference type="Google" id="ProtNLM"/>
    </source>
</evidence>
<protein>
    <recommendedName>
        <fullName evidence="4">Autotransporter-associated beta strand repeat-containing protein</fullName>
    </recommendedName>
</protein>
<sequence>MEPFPSQTLWLRPNPLYFMKTHGLSVSTATSRRSLLTTAATTTLLLAGSAIISPVNADQFWDGDAGIDWNTPANWTNDTLPAAQWAVINIPGPNVATILADSVFTPSDIIIGNGAAGRLDHRAGTASTGPGNWFSVGFNGAGSGGVGTYNLADTAATGGTLTGFGTGSGSMTAQSNFMIGRTGGMGTVNVNTTGALNISADLRIVDDGNNSSGVFNLDAGTVSVGGSVQLSKVSGGTGELNIGGGALSCRELRVGYNGATGTVNLTGGSITTNNWTTFGGGGSTGNLNISGGTFTSNNDALIIGDNGTSTFEQTGGDLVVNGELMVGQGSGNGTENFSAGTMKTNNWVSIGRQGGTGAFTMSGGTWNHTAGGQHIVVGATGPGTLNLTGGQLNLATAGLEVGENNTAEVNVSGSAEISAGAIRVGLNNGASGVLSLDGGTIRTHRLSGQNRGGSPGEGTSEVHFNGTQLIATADDPGFLTSIDTAEIEAGGLLIDTDGYVVSGDQDLTGAGGVVKSGEGSASLLGVLEYTGDNLIEAGKLVLPNDSSGTGDIQVNDGGSLGIAEVLRDFSFSPTDVTFDAASSLDFNYNDAGASISTSPMIDVTGTLSLGGDLTINISDPDPKTGMLPLVSYASKTGAGDAVLGSLPVNVTASLQDSGSLISLNITSTSALAWDGDTAVWNFSATNWYDEETSSDNAPYADGRWVNFDDGATGTTDITLDVAVSPAGVLFENDLLDYSITGTGSIGGDARLVKQGGGSVILGTPNTFTGTTSIEEGVLEILSIANGGQPSPLGQSAAAPENLRLAGGALVYSGAAASSDRGVQVDEPGSAIGVVDQLTLSGTFLSSTGSTLAKTGAGNLILAPTGANTYGSTGLGELGGFEVQEGTLTLTGSGSHAMMGQFQIGTVPDVSVDLVLDDATLTTSDWFSVGRGNGTGAVATVTATDSDITTTNFVTGYQGANTVNECSQIVTLNGTTTWETTDLFRLGESAGSTSVMTLNDSSAFLVSGTNDVQFGLVGSGTLNINDSASFRSSGWLSLGRYDVAAIGTINVNGGVLENINPARHIIVGESGIGVLNIAGGSVSDVGDQTNLGQFADADGTINLMAGGTMTTHRLFGGEGASAFHFDGGTLVAGAANGDFLTVDTATVSANGGTIDTNGFDVTVAQVFSGEGGLTKTGVGTLTLDGASAMAGTTVVSQGVLGGNGSLSGGLQVDAGASVNPGSSAGTLAAGNTVIAGTYRCEIDGSAADRLNVTGTLTVTGATLDFDELSAPTGPVYVIASYTSLVGTFSEVDVPAGYSVDYHYQGANQIALVGGGATPYDTWAASFGLNPATDGAIGADPDGDGQPNNIEFGFGGDPTDGGSNALIFALQADSDDAGTEPELVMTVAVRSGTPAFTAGNPATASVEGFTYSVEGSAALSAFDIGVTPIAPVTTGLPTAPSGYEYRSFRLDGSDGLPSRGFLRATINP</sequence>
<comment type="caution">
    <text evidence="2">The sequence shown here is derived from an EMBL/GenBank/DDBJ whole genome shotgun (WGS) entry which is preliminary data.</text>
</comment>
<dbReference type="Proteomes" id="UP001476282">
    <property type="component" value="Unassembled WGS sequence"/>
</dbReference>
<accession>A0ABP9UKW9</accession>
<name>A0ABP9UKW9_9BACT</name>
<evidence type="ECO:0000256" key="1">
    <source>
        <dbReference type="ARBA" id="ARBA00022729"/>
    </source>
</evidence>
<gene>
    <name evidence="2" type="ORF">Hsar01_01465</name>
</gene>
<dbReference type="PROSITE" id="PS51318">
    <property type="entry name" value="TAT"/>
    <property type="match status" value="1"/>
</dbReference>
<dbReference type="EMBL" id="BAABRI010000007">
    <property type="protein sequence ID" value="GAA5482248.1"/>
    <property type="molecule type" value="Genomic_DNA"/>
</dbReference>